<evidence type="ECO:0000256" key="2">
    <source>
        <dbReference type="ARBA" id="ARBA00008472"/>
    </source>
</evidence>
<reference evidence="10" key="1">
    <citation type="journal article" name="Sci. Rep.">
        <title>Rearrangement and evolution of mitochondrial genomes in Thysanoptera (Insecta).</title>
        <authorList>
            <person name="Tyagi K."/>
            <person name="Chakraborty R."/>
            <person name="Cameron S.L."/>
            <person name="Sweet A.D."/>
            <person name="Chandra K."/>
            <person name="Kumar V."/>
        </authorList>
    </citation>
    <scope>NUCLEOTIDE SEQUENCE</scope>
</reference>
<keyword evidence="9" id="KW-0830">Ubiquinone</keyword>
<keyword evidence="7 9" id="KW-0472">Membrane</keyword>
<name>A0A8A5L9W8_9NEOP</name>
<dbReference type="GO" id="GO:0030964">
    <property type="term" value="C:NADH dehydrogenase complex"/>
    <property type="evidence" value="ECO:0007669"/>
    <property type="project" value="TreeGrafter"/>
</dbReference>
<keyword evidence="9" id="KW-0679">Respiratory chain</keyword>
<dbReference type="EMBL" id="MN072396">
    <property type="protein sequence ID" value="QTF76095.1"/>
    <property type="molecule type" value="Genomic_DNA"/>
</dbReference>
<keyword evidence="4 9" id="KW-0813">Transport</keyword>
<dbReference type="PANTHER" id="PTHR11058">
    <property type="entry name" value="NADH-UBIQUINONE OXIDOREDUCTASE CHAIN 3"/>
    <property type="match status" value="1"/>
</dbReference>
<keyword evidence="9 10" id="KW-0496">Mitochondrion</keyword>
<comment type="subcellular location">
    <subcellularLocation>
        <location evidence="1">Membrane</location>
    </subcellularLocation>
    <subcellularLocation>
        <location evidence="9">Mitochondrion membrane</location>
        <topology evidence="9">Multi-pass membrane protein</topology>
    </subcellularLocation>
</comment>
<evidence type="ECO:0000256" key="1">
    <source>
        <dbReference type="ARBA" id="ARBA00004370"/>
    </source>
</evidence>
<dbReference type="AlphaFoldDB" id="A0A8A5L9W8"/>
<feature type="transmembrane region" description="Helical" evidence="9">
    <location>
        <begin position="87"/>
        <end position="105"/>
    </location>
</feature>
<protein>
    <recommendedName>
        <fullName evidence="3 9">NADH-ubiquinone oxidoreductase chain 3</fullName>
        <ecNumber evidence="9">7.1.1.2</ecNumber>
    </recommendedName>
</protein>
<sequence length="117" mass="13847">MLMMFFSMILTSMVLSFILISITLILSKKKKYQEKLTPFECGFEVMNLIHMPFSMKFFIISIIFLIFDIEIILFLPLILVSSNLSNLTWLTASTIFIFILIWGLMHEWTMNSFQWKS</sequence>
<dbReference type="GO" id="GO:0008137">
    <property type="term" value="F:NADH dehydrogenase (ubiquinone) activity"/>
    <property type="evidence" value="ECO:0007669"/>
    <property type="project" value="UniProtKB-UniRule"/>
</dbReference>
<dbReference type="Gene3D" id="1.20.58.1610">
    <property type="entry name" value="NADH:ubiquinone/plastoquinone oxidoreductase, chain 3"/>
    <property type="match status" value="1"/>
</dbReference>
<evidence type="ECO:0000256" key="5">
    <source>
        <dbReference type="ARBA" id="ARBA00022692"/>
    </source>
</evidence>
<feature type="transmembrane region" description="Helical" evidence="9">
    <location>
        <begin position="6"/>
        <end position="26"/>
    </location>
</feature>
<keyword evidence="9" id="KW-0249">Electron transport</keyword>
<evidence type="ECO:0000256" key="9">
    <source>
        <dbReference type="RuleBase" id="RU003640"/>
    </source>
</evidence>
<organism evidence="10">
    <name type="scientific">Rhipiphorothrips cruentatus</name>
    <dbReference type="NCBI Taxonomy" id="764491"/>
    <lineage>
        <taxon>Eukaryota</taxon>
        <taxon>Metazoa</taxon>
        <taxon>Ecdysozoa</taxon>
        <taxon>Arthropoda</taxon>
        <taxon>Hexapoda</taxon>
        <taxon>Insecta</taxon>
        <taxon>Pterygota</taxon>
        <taxon>Neoptera</taxon>
        <taxon>Paraneoptera</taxon>
        <taxon>Thysanoptera</taxon>
        <taxon>Terebrantia</taxon>
        <taxon>Thripoidea</taxon>
        <taxon>Thripidae</taxon>
        <taxon>Rhipiphorothrips</taxon>
    </lineage>
</organism>
<dbReference type="PANTHER" id="PTHR11058:SF9">
    <property type="entry name" value="NADH-UBIQUINONE OXIDOREDUCTASE CHAIN 3"/>
    <property type="match status" value="1"/>
</dbReference>
<accession>A0A8A5L9W8</accession>
<keyword evidence="9" id="KW-0520">NAD</keyword>
<keyword evidence="5 9" id="KW-0812">Transmembrane</keyword>
<keyword evidence="6 9" id="KW-1133">Transmembrane helix</keyword>
<comment type="function">
    <text evidence="9">Core subunit of the mitochondrial membrane respiratory chain NADH dehydrogenase (Complex I) which catalyzes electron transfer from NADH through the respiratory chain, using ubiquinone as an electron acceptor. Essential for the catalytic activity of complex I.</text>
</comment>
<dbReference type="GO" id="GO:0031966">
    <property type="term" value="C:mitochondrial membrane"/>
    <property type="evidence" value="ECO:0007669"/>
    <property type="project" value="UniProtKB-SubCell"/>
</dbReference>
<dbReference type="InterPro" id="IPR000440">
    <property type="entry name" value="NADH_UbQ/plastoQ_OxRdtase_su3"/>
</dbReference>
<evidence type="ECO:0000256" key="4">
    <source>
        <dbReference type="ARBA" id="ARBA00022448"/>
    </source>
</evidence>
<proteinExistence type="inferred from homology"/>
<gene>
    <name evidence="10" type="primary">nad3</name>
</gene>
<evidence type="ECO:0000256" key="6">
    <source>
        <dbReference type="ARBA" id="ARBA00022989"/>
    </source>
</evidence>
<evidence type="ECO:0000256" key="3">
    <source>
        <dbReference type="ARBA" id="ARBA00021007"/>
    </source>
</evidence>
<dbReference type="InterPro" id="IPR038430">
    <property type="entry name" value="NDAH_ubi_oxred_su3_sf"/>
</dbReference>
<evidence type="ECO:0000256" key="7">
    <source>
        <dbReference type="ARBA" id="ARBA00023136"/>
    </source>
</evidence>
<evidence type="ECO:0000256" key="8">
    <source>
        <dbReference type="ARBA" id="ARBA00049551"/>
    </source>
</evidence>
<dbReference type="EC" id="7.1.1.2" evidence="9"/>
<geneLocation type="mitochondrion" evidence="10"/>
<comment type="catalytic activity">
    <reaction evidence="8 9">
        <text>a ubiquinone + NADH + 5 H(+)(in) = a ubiquinol + NAD(+) + 4 H(+)(out)</text>
        <dbReference type="Rhea" id="RHEA:29091"/>
        <dbReference type="Rhea" id="RHEA-COMP:9565"/>
        <dbReference type="Rhea" id="RHEA-COMP:9566"/>
        <dbReference type="ChEBI" id="CHEBI:15378"/>
        <dbReference type="ChEBI" id="CHEBI:16389"/>
        <dbReference type="ChEBI" id="CHEBI:17976"/>
        <dbReference type="ChEBI" id="CHEBI:57540"/>
        <dbReference type="ChEBI" id="CHEBI:57945"/>
        <dbReference type="EC" id="7.1.1.2"/>
    </reaction>
</comment>
<dbReference type="Pfam" id="PF00507">
    <property type="entry name" value="Oxidored_q4"/>
    <property type="match status" value="1"/>
</dbReference>
<evidence type="ECO:0000313" key="10">
    <source>
        <dbReference type="EMBL" id="QTF76095.1"/>
    </source>
</evidence>
<keyword evidence="9" id="KW-1278">Translocase</keyword>
<feature type="transmembrane region" description="Helical" evidence="9">
    <location>
        <begin position="57"/>
        <end position="81"/>
    </location>
</feature>
<comment type="similarity">
    <text evidence="2 9">Belongs to the complex I subunit 3 family.</text>
</comment>